<dbReference type="EMBL" id="JACETU010000004">
    <property type="protein sequence ID" value="KAF7430889.1"/>
    <property type="molecule type" value="Genomic_DNA"/>
</dbReference>
<proteinExistence type="predicted"/>
<reference evidence="3" key="1">
    <citation type="submission" date="2019-07" db="EMBL/GenBank/DDBJ databases">
        <authorList>
            <person name="Palmer J.M."/>
        </authorList>
    </citation>
    <scope>NUCLEOTIDE SEQUENCE</scope>
    <source>
        <strain evidence="3">PC9</strain>
    </source>
</reference>
<protein>
    <recommendedName>
        <fullName evidence="2">DUF7330 domain-containing protein</fullName>
    </recommendedName>
</protein>
<feature type="domain" description="DUF7330" evidence="2">
    <location>
        <begin position="68"/>
        <end position="208"/>
    </location>
</feature>
<dbReference type="InterPro" id="IPR055754">
    <property type="entry name" value="DUF7330"/>
</dbReference>
<evidence type="ECO:0000313" key="4">
    <source>
        <dbReference type="Proteomes" id="UP000623687"/>
    </source>
</evidence>
<keyword evidence="4" id="KW-1185">Reference proteome</keyword>
<evidence type="ECO:0000313" key="3">
    <source>
        <dbReference type="EMBL" id="KAF7430889.1"/>
    </source>
</evidence>
<gene>
    <name evidence="3" type="ORF">PC9H_006604</name>
</gene>
<dbReference type="RefSeq" id="XP_036632167.1">
    <property type="nucleotide sequence ID" value="XM_036776148.1"/>
</dbReference>
<sequence>MILEARSSVLVRKYDEPKAQDPPPYSDIERSYGPAYPSTSSRAAPAASLAPPPSLSIRRADSDCAPVNGLHLQKRKEDITGSYWVDPCLPASDTHRPPKGWRAPPNVSFETHQGAINVELSTACLHEGRAKSIARASSHTGDITVTLADAQPDQTINVDMTSRRGTVALFIPRSFSGVIQLTTRRGSMELLPGLLKIAKIVNETETETLLMIANPRTAASSSTANYCQLYSRFGKLYVGVKGEDKLLPKEPGKWAKFAQYLGYLNADFYGKLKAIHMRSD</sequence>
<dbReference type="GeneID" id="59376422"/>
<evidence type="ECO:0000256" key="1">
    <source>
        <dbReference type="SAM" id="MobiDB-lite"/>
    </source>
</evidence>
<feature type="compositionally biased region" description="Low complexity" evidence="1">
    <location>
        <begin position="34"/>
        <end position="49"/>
    </location>
</feature>
<accession>A0A8H6ZUF2</accession>
<dbReference type="OrthoDB" id="2593559at2759"/>
<dbReference type="Pfam" id="PF24016">
    <property type="entry name" value="DUF7330"/>
    <property type="match status" value="1"/>
</dbReference>
<evidence type="ECO:0000259" key="2">
    <source>
        <dbReference type="Pfam" id="PF24016"/>
    </source>
</evidence>
<dbReference type="AlphaFoldDB" id="A0A8H6ZUF2"/>
<name>A0A8H6ZUF2_PLEOS</name>
<feature type="region of interest" description="Disordered" evidence="1">
    <location>
        <begin position="1"/>
        <end position="54"/>
    </location>
</feature>
<comment type="caution">
    <text evidence="3">The sequence shown here is derived from an EMBL/GenBank/DDBJ whole genome shotgun (WGS) entry which is preliminary data.</text>
</comment>
<dbReference type="Proteomes" id="UP000623687">
    <property type="component" value="Unassembled WGS sequence"/>
</dbReference>
<dbReference type="VEuPathDB" id="FungiDB:PC9H_006604"/>
<organism evidence="3 4">
    <name type="scientific">Pleurotus ostreatus</name>
    <name type="common">Oyster mushroom</name>
    <name type="synonym">White-rot fungus</name>
    <dbReference type="NCBI Taxonomy" id="5322"/>
    <lineage>
        <taxon>Eukaryota</taxon>
        <taxon>Fungi</taxon>
        <taxon>Dikarya</taxon>
        <taxon>Basidiomycota</taxon>
        <taxon>Agaricomycotina</taxon>
        <taxon>Agaricomycetes</taxon>
        <taxon>Agaricomycetidae</taxon>
        <taxon>Agaricales</taxon>
        <taxon>Pleurotineae</taxon>
        <taxon>Pleurotaceae</taxon>
        <taxon>Pleurotus</taxon>
    </lineage>
</organism>